<name>A0ABP6NXJ6_9ACTN</name>
<dbReference type="EMBL" id="BAAAVV010000002">
    <property type="protein sequence ID" value="GAA3161124.1"/>
    <property type="molecule type" value="Genomic_DNA"/>
</dbReference>
<feature type="compositionally biased region" description="Acidic residues" evidence="1">
    <location>
        <begin position="527"/>
        <end position="544"/>
    </location>
</feature>
<dbReference type="RefSeq" id="WP_344687623.1">
    <property type="nucleotide sequence ID" value="NZ_BAAAVV010000002.1"/>
</dbReference>
<feature type="region of interest" description="Disordered" evidence="1">
    <location>
        <begin position="256"/>
        <end position="293"/>
    </location>
</feature>
<gene>
    <name evidence="2" type="ORF">GCM10010531_10910</name>
</gene>
<organism evidence="2 3">
    <name type="scientific">Blastococcus jejuensis</name>
    <dbReference type="NCBI Taxonomy" id="351224"/>
    <lineage>
        <taxon>Bacteria</taxon>
        <taxon>Bacillati</taxon>
        <taxon>Actinomycetota</taxon>
        <taxon>Actinomycetes</taxon>
        <taxon>Geodermatophilales</taxon>
        <taxon>Geodermatophilaceae</taxon>
        <taxon>Blastococcus</taxon>
    </lineage>
</organism>
<evidence type="ECO:0008006" key="4">
    <source>
        <dbReference type="Google" id="ProtNLM"/>
    </source>
</evidence>
<feature type="region of interest" description="Disordered" evidence="1">
    <location>
        <begin position="513"/>
        <end position="594"/>
    </location>
</feature>
<feature type="region of interest" description="Disordered" evidence="1">
    <location>
        <begin position="104"/>
        <end position="126"/>
    </location>
</feature>
<comment type="caution">
    <text evidence="2">The sequence shown here is derived from an EMBL/GenBank/DDBJ whole genome shotgun (WGS) entry which is preliminary data.</text>
</comment>
<proteinExistence type="predicted"/>
<sequence length="968" mass="99426">MTPPARCRTRPRSTSRAFATLAALFLVVATVQAVVLASPAGGATVGFGKSTLVGTVAKDRATSLQFGPDGRLYVLHQDGTINIYGVARRGANDYAVTSTATTTSVKNIPNHDDDGAPSNPAQPGSCTAPCRTATGMLVTGTAARPVVYVSSSDPRFGNGASADTNLDTNSGTVSRLTWNGTAWVRTDLVRGLPRSEENHAVNGMALDEATNTLYLAAGGHTNQGAPGNVFKYLPEYALSAAVLSIDLDAIGDTTYDLPTLDDPSRADDPSRPGWDVGDPFGGNDGNNQARIVPGGPVQVHSPGYRNAYDLEIATVGSHAGKLYVTDNGYNAGQGGPPVGEGTANCTNAPNDASPVTGFDGLHHVTGPGYYGGHPNPTRGNTANTFARGQSPVPAAAENPVECDFRSSAGADPTPERSAIGWDPSSTNGIVEYTASNFGGAMRGDLVTAEWDGYVDRWQLNAAGTAVTAQSRLFSDVSVHPLDVTTTGDTEPFPGTIWLADHVSGTIFVFEPDDFGGGGGPCTGADDPALDEDGDGYSNADEIDNATDPCSAADLPRDWDDDGISNLNDPDDDGDSLPDTSDPWAIDSANGTSTRLPVDHPFDDTLDPNAGGLLNLGFTGLMTSGTANYESRYDPTRLTAGGAGGVLTVDQIGPGDARGPANSQAYAFQYGFLLSSARGAVFTPHTRVLAPFAGRTPAGTESIGMQLGTGDQDNYVKLVVSAAGGGSIALLLEVAGSVTATRSAAVPLPSSGQVDLFLAVNPLNRTVQPSYQIDDGTTTGPRTNLGAPLALPAAWFTRAALATGVIATSGGAPPFPATWDMFEIQYPPYRPDAQVRLSSASAYTGNNVYGTTGGNQTLTVTAARGTTRTFVVNVQNDGAAADGFVLRGPGSSTGFTVRYFAGTTDITTAVVNGTYRLSGVAAGGARSIQMRVTVGSGAATGVTRSSVVTATSTHSAAAVDAVRTVVRVG</sequence>
<keyword evidence="3" id="KW-1185">Reference proteome</keyword>
<feature type="compositionally biased region" description="Acidic residues" evidence="1">
    <location>
        <begin position="558"/>
        <end position="575"/>
    </location>
</feature>
<evidence type="ECO:0000313" key="2">
    <source>
        <dbReference type="EMBL" id="GAA3161124.1"/>
    </source>
</evidence>
<reference evidence="3" key="1">
    <citation type="journal article" date="2019" name="Int. J. Syst. Evol. Microbiol.">
        <title>The Global Catalogue of Microorganisms (GCM) 10K type strain sequencing project: providing services to taxonomists for standard genome sequencing and annotation.</title>
        <authorList>
            <consortium name="The Broad Institute Genomics Platform"/>
            <consortium name="The Broad Institute Genome Sequencing Center for Infectious Disease"/>
            <person name="Wu L."/>
            <person name="Ma J."/>
        </authorList>
    </citation>
    <scope>NUCLEOTIDE SEQUENCE [LARGE SCALE GENOMIC DNA]</scope>
    <source>
        <strain evidence="3">JCM 15614</strain>
    </source>
</reference>
<evidence type="ECO:0000256" key="1">
    <source>
        <dbReference type="SAM" id="MobiDB-lite"/>
    </source>
</evidence>
<protein>
    <recommendedName>
        <fullName evidence="4">Glucose / Sorbosone dehydrogenase</fullName>
    </recommendedName>
</protein>
<dbReference type="Proteomes" id="UP001499924">
    <property type="component" value="Unassembled WGS sequence"/>
</dbReference>
<accession>A0ABP6NXJ6</accession>
<evidence type="ECO:0000313" key="3">
    <source>
        <dbReference type="Proteomes" id="UP001499924"/>
    </source>
</evidence>